<sequence>SLADKFDALCVPIDEASTKQPKEARTNALEISTPGLNPLEHWELHLTVHSFAVKRLPQSTKIQEQAEKERNEFKEEMLSLMAKQREELLQQTNQVMNIPHEVAETPTQLKVVCGQGMTMTMPLEWSALSHAWHDEVKQDYNVDTVRVGPF</sequence>
<protein>
    <submittedName>
        <fullName evidence="1">Uncharacterized protein</fullName>
    </submittedName>
</protein>
<dbReference type="AlphaFoldDB" id="A0A5J9U3N9"/>
<feature type="non-terminal residue" evidence="1">
    <location>
        <position position="1"/>
    </location>
</feature>
<dbReference type="Proteomes" id="UP000324897">
    <property type="component" value="Chromosome 7"/>
</dbReference>
<proteinExistence type="predicted"/>
<keyword evidence="2" id="KW-1185">Reference proteome</keyword>
<evidence type="ECO:0000313" key="1">
    <source>
        <dbReference type="EMBL" id="TVU17770.1"/>
    </source>
</evidence>
<dbReference type="EMBL" id="RWGY01000029">
    <property type="protein sequence ID" value="TVU17770.1"/>
    <property type="molecule type" value="Genomic_DNA"/>
</dbReference>
<accession>A0A5J9U3N9</accession>
<evidence type="ECO:0000313" key="2">
    <source>
        <dbReference type="Proteomes" id="UP000324897"/>
    </source>
</evidence>
<name>A0A5J9U3N9_9POAL</name>
<dbReference type="OrthoDB" id="10682998at2759"/>
<gene>
    <name evidence="1" type="ORF">EJB05_33826</name>
</gene>
<comment type="caution">
    <text evidence="1">The sequence shown here is derived from an EMBL/GenBank/DDBJ whole genome shotgun (WGS) entry which is preliminary data.</text>
</comment>
<dbReference type="Gramene" id="TVU17770">
    <property type="protein sequence ID" value="TVU17770"/>
    <property type="gene ID" value="EJB05_33826"/>
</dbReference>
<reference evidence="1 2" key="1">
    <citation type="journal article" date="2019" name="Sci. Rep.">
        <title>A high-quality genome of Eragrostis curvula grass provides insights into Poaceae evolution and supports new strategies to enhance forage quality.</title>
        <authorList>
            <person name="Carballo J."/>
            <person name="Santos B.A.C.M."/>
            <person name="Zappacosta D."/>
            <person name="Garbus I."/>
            <person name="Selva J.P."/>
            <person name="Gallo C.A."/>
            <person name="Diaz A."/>
            <person name="Albertini E."/>
            <person name="Caccamo M."/>
            <person name="Echenique V."/>
        </authorList>
    </citation>
    <scope>NUCLEOTIDE SEQUENCE [LARGE SCALE GENOMIC DNA]</scope>
    <source>
        <strain evidence="2">cv. Victoria</strain>
        <tissue evidence="1">Leaf</tissue>
    </source>
</reference>
<organism evidence="1 2">
    <name type="scientific">Eragrostis curvula</name>
    <name type="common">weeping love grass</name>
    <dbReference type="NCBI Taxonomy" id="38414"/>
    <lineage>
        <taxon>Eukaryota</taxon>
        <taxon>Viridiplantae</taxon>
        <taxon>Streptophyta</taxon>
        <taxon>Embryophyta</taxon>
        <taxon>Tracheophyta</taxon>
        <taxon>Spermatophyta</taxon>
        <taxon>Magnoliopsida</taxon>
        <taxon>Liliopsida</taxon>
        <taxon>Poales</taxon>
        <taxon>Poaceae</taxon>
        <taxon>PACMAD clade</taxon>
        <taxon>Chloridoideae</taxon>
        <taxon>Eragrostideae</taxon>
        <taxon>Eragrostidinae</taxon>
        <taxon>Eragrostis</taxon>
    </lineage>
</organism>